<sequence>MRLAQGLLILTLLSQCSFGPALATAVRPGTTEQLINAYAPRDATCPTVPLVRPATNISTLENQYINARKTKANAALAAWLKKVNAGFSTSILPVLGLTHSGGGYRALLNAAGNMQAMDSRDSNSSIGGLYQAITYQTALSGGAWFLSSLAASNWATVSLLQKTIYDSTIPAGLLFPVEPNVFSIVPNYAQIVADIGAKQAAGSPVTLVDVYGRLLGYNLFNSSDGGVDHTMSGLTSMSNFSSHSVPYPILTSIGTDSNSTCTVSLNATQFEFSPYEFGSWDSGTNAFVQTAYLSSNLTNGMAISKKCTTGLDNLGFITGTSSDFFAGACDSQFVPTGMLNALAAALQSVVVKAAGTGGDELLATYRNPFYGSSHSPLVSHSEDLYLADGGASFQIQPIWPLIQPLRNVSVLIVGDCYGNTSSYYPGNISISYTYAQAQANNLVKMPFIPTSAVFIAQNLTSRTQFFGCDEPDTVTIVWLPLVPYIKTASNVDWYDLQVSEDDIASVITNGNLVATQGNDEEWPLCLACAFMKKTGPILPSGCVACFTKYCYAPTA</sequence>
<dbReference type="GO" id="GO:0005829">
    <property type="term" value="C:cytosol"/>
    <property type="evidence" value="ECO:0007669"/>
    <property type="project" value="TreeGrafter"/>
</dbReference>
<dbReference type="Pfam" id="PF01735">
    <property type="entry name" value="PLA2_B"/>
    <property type="match status" value="1"/>
</dbReference>
<dbReference type="EMBL" id="JAVFHQ010000060">
    <property type="protein sequence ID" value="KAK4540881.1"/>
    <property type="molecule type" value="Genomic_DNA"/>
</dbReference>
<dbReference type="SMART" id="SM00022">
    <property type="entry name" value="PLAc"/>
    <property type="match status" value="1"/>
</dbReference>
<dbReference type="PANTHER" id="PTHR10728">
    <property type="entry name" value="CYTOSOLIC PHOSPHOLIPASE A2"/>
    <property type="match status" value="1"/>
</dbReference>
<feature type="signal peptide" evidence="9">
    <location>
        <begin position="1"/>
        <end position="23"/>
    </location>
</feature>
<comment type="caution">
    <text evidence="11">The sequence shown here is derived from an EMBL/GenBank/DDBJ whole genome shotgun (WGS) entry which is preliminary data.</text>
</comment>
<evidence type="ECO:0000256" key="9">
    <source>
        <dbReference type="RuleBase" id="RU362103"/>
    </source>
</evidence>
<evidence type="ECO:0000256" key="5">
    <source>
        <dbReference type="ARBA" id="ARBA00022963"/>
    </source>
</evidence>
<keyword evidence="3 9" id="KW-0732">Signal</keyword>
<dbReference type="GO" id="GO:0046475">
    <property type="term" value="P:glycerophospholipid catabolic process"/>
    <property type="evidence" value="ECO:0007669"/>
    <property type="project" value="TreeGrafter"/>
</dbReference>
<dbReference type="Proteomes" id="UP001324427">
    <property type="component" value="Unassembled WGS sequence"/>
</dbReference>
<keyword evidence="5 8" id="KW-0442">Lipid degradation</keyword>
<evidence type="ECO:0000256" key="4">
    <source>
        <dbReference type="ARBA" id="ARBA00022801"/>
    </source>
</evidence>
<dbReference type="EC" id="3.1.1.5" evidence="2 9"/>
<evidence type="ECO:0000313" key="11">
    <source>
        <dbReference type="EMBL" id="KAK4540881.1"/>
    </source>
</evidence>
<dbReference type="AlphaFoldDB" id="A0AAV9J811"/>
<reference evidence="11 12" key="1">
    <citation type="submission" date="2021-11" db="EMBL/GenBank/DDBJ databases">
        <title>Black yeast isolated from Biological Soil Crust.</title>
        <authorList>
            <person name="Kurbessoian T."/>
        </authorList>
    </citation>
    <scope>NUCLEOTIDE SEQUENCE [LARGE SCALE GENOMIC DNA]</scope>
    <source>
        <strain evidence="11 12">CCFEE 5522</strain>
    </source>
</reference>
<name>A0AAV9J811_9PEZI</name>
<accession>A0AAV9J811</accession>
<evidence type="ECO:0000256" key="6">
    <source>
        <dbReference type="ARBA" id="ARBA00023098"/>
    </source>
</evidence>
<comment type="catalytic activity">
    <reaction evidence="9">
        <text>a 1-acyl-sn-glycero-3-phosphocholine + H2O = sn-glycerol 3-phosphocholine + a fatty acid + H(+)</text>
        <dbReference type="Rhea" id="RHEA:15177"/>
        <dbReference type="ChEBI" id="CHEBI:15377"/>
        <dbReference type="ChEBI" id="CHEBI:15378"/>
        <dbReference type="ChEBI" id="CHEBI:16870"/>
        <dbReference type="ChEBI" id="CHEBI:28868"/>
        <dbReference type="ChEBI" id="CHEBI:58168"/>
        <dbReference type="EC" id="3.1.1.5"/>
    </reaction>
</comment>
<evidence type="ECO:0000256" key="2">
    <source>
        <dbReference type="ARBA" id="ARBA00013274"/>
    </source>
</evidence>
<feature type="chain" id="PRO_5043112115" description="Lysophospholipase" evidence="9">
    <location>
        <begin position="24"/>
        <end position="555"/>
    </location>
</feature>
<evidence type="ECO:0000256" key="7">
    <source>
        <dbReference type="ARBA" id="ARBA00023180"/>
    </source>
</evidence>
<evidence type="ECO:0000256" key="8">
    <source>
        <dbReference type="PROSITE-ProRule" id="PRU00555"/>
    </source>
</evidence>
<keyword evidence="4 8" id="KW-0378">Hydrolase</keyword>
<proteinExistence type="inferred from homology"/>
<comment type="similarity">
    <text evidence="1 9">Belongs to the lysophospholipase family.</text>
</comment>
<organism evidence="11 12">
    <name type="scientific">Oleoguttula mirabilis</name>
    <dbReference type="NCBI Taxonomy" id="1507867"/>
    <lineage>
        <taxon>Eukaryota</taxon>
        <taxon>Fungi</taxon>
        <taxon>Dikarya</taxon>
        <taxon>Ascomycota</taxon>
        <taxon>Pezizomycotina</taxon>
        <taxon>Dothideomycetes</taxon>
        <taxon>Dothideomycetidae</taxon>
        <taxon>Mycosphaerellales</taxon>
        <taxon>Teratosphaeriaceae</taxon>
        <taxon>Oleoguttula</taxon>
    </lineage>
</organism>
<dbReference type="GO" id="GO:0005783">
    <property type="term" value="C:endoplasmic reticulum"/>
    <property type="evidence" value="ECO:0007669"/>
    <property type="project" value="TreeGrafter"/>
</dbReference>
<keyword evidence="7" id="KW-0325">Glycoprotein</keyword>
<evidence type="ECO:0000256" key="1">
    <source>
        <dbReference type="ARBA" id="ARBA00008780"/>
    </source>
</evidence>
<dbReference type="Gene3D" id="3.40.1090.10">
    <property type="entry name" value="Cytosolic phospholipase A2 catalytic domain"/>
    <property type="match status" value="1"/>
</dbReference>
<dbReference type="PROSITE" id="PS51210">
    <property type="entry name" value="PLA2C"/>
    <property type="match status" value="1"/>
</dbReference>
<dbReference type="InterPro" id="IPR002642">
    <property type="entry name" value="LysoPLipase_cat_dom"/>
</dbReference>
<keyword evidence="12" id="KW-1185">Reference proteome</keyword>
<evidence type="ECO:0000313" key="12">
    <source>
        <dbReference type="Proteomes" id="UP001324427"/>
    </source>
</evidence>
<dbReference type="PANTHER" id="PTHR10728:SF33">
    <property type="entry name" value="LYSOPHOSPHOLIPASE 1-RELATED"/>
    <property type="match status" value="1"/>
</dbReference>
<evidence type="ECO:0000256" key="3">
    <source>
        <dbReference type="ARBA" id="ARBA00022729"/>
    </source>
</evidence>
<protein>
    <recommendedName>
        <fullName evidence="2 9">Lysophospholipase</fullName>
        <ecNumber evidence="2 9">3.1.1.5</ecNumber>
    </recommendedName>
</protein>
<dbReference type="GO" id="GO:0004623">
    <property type="term" value="F:phospholipase A2 activity"/>
    <property type="evidence" value="ECO:0007669"/>
    <property type="project" value="TreeGrafter"/>
</dbReference>
<gene>
    <name evidence="11" type="ORF">LTR36_008823</name>
</gene>
<dbReference type="GO" id="GO:0004622">
    <property type="term" value="F:phosphatidylcholine lysophospholipase activity"/>
    <property type="evidence" value="ECO:0007669"/>
    <property type="project" value="UniProtKB-EC"/>
</dbReference>
<dbReference type="InterPro" id="IPR016035">
    <property type="entry name" value="Acyl_Trfase/lysoPLipase"/>
</dbReference>
<feature type="domain" description="PLA2c" evidence="10">
    <location>
        <begin position="44"/>
        <end position="555"/>
    </location>
</feature>
<evidence type="ECO:0000259" key="10">
    <source>
        <dbReference type="PROSITE" id="PS51210"/>
    </source>
</evidence>
<keyword evidence="6 8" id="KW-0443">Lipid metabolism</keyword>
<dbReference type="SUPFAM" id="SSF52151">
    <property type="entry name" value="FabD/lysophospholipase-like"/>
    <property type="match status" value="1"/>
</dbReference>